<evidence type="ECO:0000313" key="2">
    <source>
        <dbReference type="Proteomes" id="UP000827976"/>
    </source>
</evidence>
<gene>
    <name evidence="1" type="ORF">IHE45_06G067400</name>
</gene>
<accession>A0ACB7VXU0</accession>
<organism evidence="1 2">
    <name type="scientific">Dioscorea alata</name>
    <name type="common">Purple yam</name>
    <dbReference type="NCBI Taxonomy" id="55571"/>
    <lineage>
        <taxon>Eukaryota</taxon>
        <taxon>Viridiplantae</taxon>
        <taxon>Streptophyta</taxon>
        <taxon>Embryophyta</taxon>
        <taxon>Tracheophyta</taxon>
        <taxon>Spermatophyta</taxon>
        <taxon>Magnoliopsida</taxon>
        <taxon>Liliopsida</taxon>
        <taxon>Dioscoreales</taxon>
        <taxon>Dioscoreaceae</taxon>
        <taxon>Dioscorea</taxon>
    </lineage>
</organism>
<reference evidence="2" key="1">
    <citation type="journal article" date="2022" name="Nat. Commun.">
        <title>Chromosome evolution and the genetic basis of agronomically important traits in greater yam.</title>
        <authorList>
            <person name="Bredeson J.V."/>
            <person name="Lyons J.B."/>
            <person name="Oniyinde I.O."/>
            <person name="Okereke N.R."/>
            <person name="Kolade O."/>
            <person name="Nnabue I."/>
            <person name="Nwadili C.O."/>
            <person name="Hribova E."/>
            <person name="Parker M."/>
            <person name="Nwogha J."/>
            <person name="Shu S."/>
            <person name="Carlson J."/>
            <person name="Kariba R."/>
            <person name="Muthemba S."/>
            <person name="Knop K."/>
            <person name="Barton G.J."/>
            <person name="Sherwood A.V."/>
            <person name="Lopez-Montes A."/>
            <person name="Asiedu R."/>
            <person name="Jamnadass R."/>
            <person name="Muchugi A."/>
            <person name="Goodstein D."/>
            <person name="Egesi C.N."/>
            <person name="Featherston J."/>
            <person name="Asfaw A."/>
            <person name="Simpson G.G."/>
            <person name="Dolezel J."/>
            <person name="Hendre P.S."/>
            <person name="Van Deynze A."/>
            <person name="Kumar P.L."/>
            <person name="Obidiegwu J.E."/>
            <person name="Bhattacharjee R."/>
            <person name="Rokhsar D.S."/>
        </authorList>
    </citation>
    <scope>NUCLEOTIDE SEQUENCE [LARGE SCALE GENOMIC DNA]</scope>
    <source>
        <strain evidence="2">cv. TDa95/00328</strain>
    </source>
</reference>
<protein>
    <submittedName>
        <fullName evidence="1">Uncharacterized protein</fullName>
    </submittedName>
</protein>
<comment type="caution">
    <text evidence="1">The sequence shown here is derived from an EMBL/GenBank/DDBJ whole genome shotgun (WGS) entry which is preliminary data.</text>
</comment>
<proteinExistence type="predicted"/>
<dbReference type="EMBL" id="CM037016">
    <property type="protein sequence ID" value="KAH7679574.1"/>
    <property type="molecule type" value="Genomic_DNA"/>
</dbReference>
<dbReference type="Proteomes" id="UP000827976">
    <property type="component" value="Chromosome 6"/>
</dbReference>
<evidence type="ECO:0000313" key="1">
    <source>
        <dbReference type="EMBL" id="KAH7679574.1"/>
    </source>
</evidence>
<keyword evidence="2" id="KW-1185">Reference proteome</keyword>
<name>A0ACB7VXU0_DIOAL</name>
<sequence>MACINMYPPSTSTSTSTSQDQQQQQQQQQQNQGGSGGGSGNNGISMSPRISFSSDFILDKPIPSSSSSPATPGNPDFEFAVGTRPMMAADELFFKGRLLPLRHGHGGAPPRPTTTLRDELRAGADDVASRPKPCPPKWKGLLGLKKVGGHYGNKKHIDKSDHVGAASSFKFASSTQEVLEEEDD</sequence>